<evidence type="ECO:0000313" key="1">
    <source>
        <dbReference type="Proteomes" id="UP000095283"/>
    </source>
</evidence>
<sequence length="26" mass="2925">MADAPKCCDPKVLTYLSIKEDNKTKL</sequence>
<name>A0A1I7WFF7_HETBA</name>
<accession>A0A1I7WFF7</accession>
<dbReference type="WBParaSite" id="Hba_03685">
    <property type="protein sequence ID" value="Hba_03685"/>
    <property type="gene ID" value="Hba_03685"/>
</dbReference>
<dbReference type="AlphaFoldDB" id="A0A1I7WFF7"/>
<reference evidence="2" key="1">
    <citation type="submission" date="2016-11" db="UniProtKB">
        <authorList>
            <consortium name="WormBaseParasite"/>
        </authorList>
    </citation>
    <scope>IDENTIFICATION</scope>
</reference>
<organism evidence="1 2">
    <name type="scientific">Heterorhabditis bacteriophora</name>
    <name type="common">Entomopathogenic nematode worm</name>
    <dbReference type="NCBI Taxonomy" id="37862"/>
    <lineage>
        <taxon>Eukaryota</taxon>
        <taxon>Metazoa</taxon>
        <taxon>Ecdysozoa</taxon>
        <taxon>Nematoda</taxon>
        <taxon>Chromadorea</taxon>
        <taxon>Rhabditida</taxon>
        <taxon>Rhabditina</taxon>
        <taxon>Rhabditomorpha</taxon>
        <taxon>Strongyloidea</taxon>
        <taxon>Heterorhabditidae</taxon>
        <taxon>Heterorhabditis</taxon>
    </lineage>
</organism>
<proteinExistence type="predicted"/>
<dbReference type="Proteomes" id="UP000095283">
    <property type="component" value="Unplaced"/>
</dbReference>
<keyword evidence="1" id="KW-1185">Reference proteome</keyword>
<protein>
    <submittedName>
        <fullName evidence="2">Uncharacterized protein</fullName>
    </submittedName>
</protein>
<evidence type="ECO:0000313" key="2">
    <source>
        <dbReference type="WBParaSite" id="Hba_03685"/>
    </source>
</evidence>